<proteinExistence type="predicted"/>
<protein>
    <recommendedName>
        <fullName evidence="3">Sulfotransferase family protein</fullName>
    </recommendedName>
</protein>
<sequence>MSKRLIFTITTGRSGSKYITQVLRANGVQAFHEPAPNFVEVMRDAQRDSRLARDFWKYYKLPHIQSLKSHPNGHTYFESSHMFCKGFIEPLLDLGVIPDILILKRDNRAVALSLLRLETVPDITPLGLKWLLSPNDPHVYKLSPQKPWTPYQLCYWYTLETDRRARYYERYLSGLGAAILKIESKDLFEENPTCLQNLSTFFQTEISLERQPELRTSAFMQNKRKDMKLSLSETMTEADFERMEQEVRASLIPLE</sequence>
<dbReference type="EMBL" id="FXAM01000001">
    <property type="protein sequence ID" value="SMF94069.1"/>
    <property type="molecule type" value="Genomic_DNA"/>
</dbReference>
<dbReference type="Proteomes" id="UP000192923">
    <property type="component" value="Unassembled WGS sequence"/>
</dbReference>
<reference evidence="1 2" key="1">
    <citation type="submission" date="2016-12" db="EMBL/GenBank/DDBJ databases">
        <authorList>
            <person name="Song W.-J."/>
            <person name="Kurnit D.M."/>
        </authorList>
    </citation>
    <scope>NUCLEOTIDE SEQUENCE [LARGE SCALE GENOMIC DNA]</scope>
    <source>
        <strain evidence="1 2">175</strain>
    </source>
</reference>
<evidence type="ECO:0008006" key="3">
    <source>
        <dbReference type="Google" id="ProtNLM"/>
    </source>
</evidence>
<dbReference type="AlphaFoldDB" id="A0A1Y6CTU1"/>
<dbReference type="OrthoDB" id="288532at2"/>
<name>A0A1Y6CTU1_9GAMM</name>
<keyword evidence="2" id="KW-1185">Reference proteome</keyword>
<dbReference type="SUPFAM" id="SSF52540">
    <property type="entry name" value="P-loop containing nucleoside triphosphate hydrolases"/>
    <property type="match status" value="1"/>
</dbReference>
<dbReference type="InterPro" id="IPR027417">
    <property type="entry name" value="P-loop_NTPase"/>
</dbReference>
<dbReference type="Gene3D" id="3.40.50.300">
    <property type="entry name" value="P-loop containing nucleotide triphosphate hydrolases"/>
    <property type="match status" value="1"/>
</dbReference>
<gene>
    <name evidence="1" type="ORF">SAMN02949497_1371</name>
</gene>
<evidence type="ECO:0000313" key="1">
    <source>
        <dbReference type="EMBL" id="SMF94069.1"/>
    </source>
</evidence>
<organism evidence="1 2">
    <name type="scientific">Methylomagnum ishizawai</name>
    <dbReference type="NCBI Taxonomy" id="1760988"/>
    <lineage>
        <taxon>Bacteria</taxon>
        <taxon>Pseudomonadati</taxon>
        <taxon>Pseudomonadota</taxon>
        <taxon>Gammaproteobacteria</taxon>
        <taxon>Methylococcales</taxon>
        <taxon>Methylococcaceae</taxon>
        <taxon>Methylomagnum</taxon>
    </lineage>
</organism>
<accession>A0A1Y6CTU1</accession>
<dbReference type="STRING" id="1760988.SAMN02949497_1371"/>
<evidence type="ECO:0000313" key="2">
    <source>
        <dbReference type="Proteomes" id="UP000192923"/>
    </source>
</evidence>
<dbReference type="RefSeq" id="WP_125468831.1">
    <property type="nucleotide sequence ID" value="NZ_FXAM01000001.1"/>
</dbReference>